<protein>
    <submittedName>
        <fullName evidence="1">SFRICE_003294</fullName>
    </submittedName>
</protein>
<dbReference type="AlphaFoldDB" id="A0A2H1V218"/>
<proteinExistence type="predicted"/>
<evidence type="ECO:0000313" key="1">
    <source>
        <dbReference type="EMBL" id="SOQ34885.1"/>
    </source>
</evidence>
<dbReference type="EMBL" id="ODYU01000330">
    <property type="protein sequence ID" value="SOQ34885.1"/>
    <property type="molecule type" value="Genomic_DNA"/>
</dbReference>
<organism evidence="1">
    <name type="scientific">Spodoptera frugiperda</name>
    <name type="common">Fall armyworm</name>
    <dbReference type="NCBI Taxonomy" id="7108"/>
    <lineage>
        <taxon>Eukaryota</taxon>
        <taxon>Metazoa</taxon>
        <taxon>Ecdysozoa</taxon>
        <taxon>Arthropoda</taxon>
        <taxon>Hexapoda</taxon>
        <taxon>Insecta</taxon>
        <taxon>Pterygota</taxon>
        <taxon>Neoptera</taxon>
        <taxon>Endopterygota</taxon>
        <taxon>Lepidoptera</taxon>
        <taxon>Glossata</taxon>
        <taxon>Ditrysia</taxon>
        <taxon>Noctuoidea</taxon>
        <taxon>Noctuidae</taxon>
        <taxon>Amphipyrinae</taxon>
        <taxon>Spodoptera</taxon>
    </lineage>
</organism>
<gene>
    <name evidence="1" type="ORF">SFRICE_003294</name>
</gene>
<accession>A0A2H1V218</accession>
<sequence>MTITARNAAIQIVARTLVLCPVYDNRLTLYYLGLITQMVKSEVILYSTLRYVPECGGVGVHCIAALRAVMCTSAYHFGVEGRTLFGVYSGS</sequence>
<name>A0A2H1V218_SPOFR</name>
<reference evidence="1" key="1">
    <citation type="submission" date="2016-07" db="EMBL/GenBank/DDBJ databases">
        <authorList>
            <person name="Bretaudeau A."/>
        </authorList>
    </citation>
    <scope>NUCLEOTIDE SEQUENCE</scope>
    <source>
        <strain evidence="1">Rice</strain>
        <tissue evidence="1">Whole body</tissue>
    </source>
</reference>